<sequence>MTTIRPCTEYYRYVQVCLHLSNLLPLHYNTCTFSFLFGSTSPLSSSAGFHPSAMYRQMMPPVYTRKDVFGFSSSLFLPSFRFSPSFMFCLFFLHPYILSYTYLLPCIHYPASYFVFHISYFPRTRPTRISCCMQVLPVEAFGGRSGSAPPSVSTTSLLEPFNSELQTNVTAACGRKSDNRRRKPRNTVTSWSVEGSQHLRIRTRCDRHGKEATVRCYSTCMACSTLSTRVRSNGFSVDGVRRRMCASTGYGNGEMV</sequence>
<keyword evidence="1" id="KW-0472">Membrane</keyword>
<keyword evidence="3" id="KW-1185">Reference proteome</keyword>
<dbReference type="EMBL" id="MU843027">
    <property type="protein sequence ID" value="KAK2022765.1"/>
    <property type="molecule type" value="Genomic_DNA"/>
</dbReference>
<reference evidence="2" key="1">
    <citation type="submission" date="2021-06" db="EMBL/GenBank/DDBJ databases">
        <title>Comparative genomics, transcriptomics and evolutionary studies reveal genomic signatures of adaptation to plant cell wall in hemibiotrophic fungi.</title>
        <authorList>
            <consortium name="DOE Joint Genome Institute"/>
            <person name="Baroncelli R."/>
            <person name="Diaz J.F."/>
            <person name="Benocci T."/>
            <person name="Peng M."/>
            <person name="Battaglia E."/>
            <person name="Haridas S."/>
            <person name="Andreopoulos W."/>
            <person name="Labutti K."/>
            <person name="Pangilinan J."/>
            <person name="Floch G.L."/>
            <person name="Makela M.R."/>
            <person name="Henrissat B."/>
            <person name="Grigoriev I.V."/>
            <person name="Crouch J.A."/>
            <person name="De Vries R.P."/>
            <person name="Sukno S.A."/>
            <person name="Thon M.R."/>
        </authorList>
    </citation>
    <scope>NUCLEOTIDE SEQUENCE</scope>
    <source>
        <strain evidence="2">MAFF235873</strain>
    </source>
</reference>
<gene>
    <name evidence="2" type="ORF">LX32DRAFT_183571</name>
</gene>
<evidence type="ECO:0000313" key="2">
    <source>
        <dbReference type="EMBL" id="KAK2022765.1"/>
    </source>
</evidence>
<keyword evidence="1" id="KW-1133">Transmembrane helix</keyword>
<dbReference type="Proteomes" id="UP001232148">
    <property type="component" value="Unassembled WGS sequence"/>
</dbReference>
<protein>
    <submittedName>
        <fullName evidence="2">Uncharacterized protein</fullName>
    </submittedName>
</protein>
<evidence type="ECO:0000313" key="3">
    <source>
        <dbReference type="Proteomes" id="UP001232148"/>
    </source>
</evidence>
<proteinExistence type="predicted"/>
<comment type="caution">
    <text evidence="2">The sequence shown here is derived from an EMBL/GenBank/DDBJ whole genome shotgun (WGS) entry which is preliminary data.</text>
</comment>
<feature type="transmembrane region" description="Helical" evidence="1">
    <location>
        <begin position="99"/>
        <end position="120"/>
    </location>
</feature>
<evidence type="ECO:0000256" key="1">
    <source>
        <dbReference type="SAM" id="Phobius"/>
    </source>
</evidence>
<accession>A0AAD9H5R9</accession>
<name>A0AAD9H5R9_9PEZI</name>
<dbReference type="AlphaFoldDB" id="A0AAD9H5R9"/>
<keyword evidence="1" id="KW-0812">Transmembrane</keyword>
<organism evidence="2 3">
    <name type="scientific">Colletotrichum zoysiae</name>
    <dbReference type="NCBI Taxonomy" id="1216348"/>
    <lineage>
        <taxon>Eukaryota</taxon>
        <taxon>Fungi</taxon>
        <taxon>Dikarya</taxon>
        <taxon>Ascomycota</taxon>
        <taxon>Pezizomycotina</taxon>
        <taxon>Sordariomycetes</taxon>
        <taxon>Hypocreomycetidae</taxon>
        <taxon>Glomerellales</taxon>
        <taxon>Glomerellaceae</taxon>
        <taxon>Colletotrichum</taxon>
        <taxon>Colletotrichum graminicola species complex</taxon>
    </lineage>
</organism>